<protein>
    <submittedName>
        <fullName evidence="2">Uncharacterized protein</fullName>
    </submittedName>
</protein>
<feature type="compositionally biased region" description="Basic and acidic residues" evidence="1">
    <location>
        <begin position="128"/>
        <end position="137"/>
    </location>
</feature>
<organism evidence="2 3">
    <name type="scientific">Lentinula guzmanii</name>
    <dbReference type="NCBI Taxonomy" id="2804957"/>
    <lineage>
        <taxon>Eukaryota</taxon>
        <taxon>Fungi</taxon>
        <taxon>Dikarya</taxon>
        <taxon>Basidiomycota</taxon>
        <taxon>Agaricomycotina</taxon>
        <taxon>Agaricomycetes</taxon>
        <taxon>Agaricomycetidae</taxon>
        <taxon>Agaricales</taxon>
        <taxon>Marasmiineae</taxon>
        <taxon>Omphalotaceae</taxon>
        <taxon>Lentinula</taxon>
    </lineage>
</organism>
<reference evidence="2" key="1">
    <citation type="submission" date="2022-08" db="EMBL/GenBank/DDBJ databases">
        <authorList>
            <consortium name="DOE Joint Genome Institute"/>
            <person name="Min B."/>
            <person name="Sierra-Patev S."/>
            <person name="Naranjo-Ortiz M."/>
            <person name="Looney B."/>
            <person name="Konkel Z."/>
            <person name="Slot J.C."/>
            <person name="Sakamoto Y."/>
            <person name="Steenwyk J.L."/>
            <person name="Rokas A."/>
            <person name="Carro J."/>
            <person name="Camarero S."/>
            <person name="Ferreira P."/>
            <person name="Molpeceres G."/>
            <person name="Ruiz-duenas F.J."/>
            <person name="Serrano A."/>
            <person name="Henrissat B."/>
            <person name="Drula E."/>
            <person name="Hughes K.W."/>
            <person name="Mata J.L."/>
            <person name="Ishikawa N.K."/>
            <person name="Vargas-Isla R."/>
            <person name="Ushijima S."/>
            <person name="Smith C.A."/>
            <person name="Ahrendt S."/>
            <person name="Andreopoulos W."/>
            <person name="He G."/>
            <person name="LaButti K."/>
            <person name="Lipzen A."/>
            <person name="Ng V."/>
            <person name="Riley R."/>
            <person name="Sandor L."/>
            <person name="Barry K."/>
            <person name="Martinez A.T."/>
            <person name="Xiao Y."/>
            <person name="Gibbons J.G."/>
            <person name="Terashima K."/>
            <person name="Hibbett D.S."/>
            <person name="Grigoriev I.V."/>
        </authorList>
    </citation>
    <scope>NUCLEOTIDE SEQUENCE</scope>
    <source>
        <strain evidence="2">ET3784</strain>
    </source>
</reference>
<evidence type="ECO:0000256" key="1">
    <source>
        <dbReference type="SAM" id="MobiDB-lite"/>
    </source>
</evidence>
<feature type="region of interest" description="Disordered" evidence="1">
    <location>
        <begin position="128"/>
        <end position="150"/>
    </location>
</feature>
<dbReference type="EMBL" id="JANVFO010000004">
    <property type="protein sequence ID" value="KAJ3736834.1"/>
    <property type="molecule type" value="Genomic_DNA"/>
</dbReference>
<name>A0AA38JRD3_9AGAR</name>
<proteinExistence type="predicted"/>
<feature type="region of interest" description="Disordered" evidence="1">
    <location>
        <begin position="204"/>
        <end position="226"/>
    </location>
</feature>
<gene>
    <name evidence="2" type="ORF">DFJ43DRAFT_1149948</name>
</gene>
<accession>A0AA38JRD3</accession>
<keyword evidence="3" id="KW-1185">Reference proteome</keyword>
<evidence type="ECO:0000313" key="2">
    <source>
        <dbReference type="EMBL" id="KAJ3736834.1"/>
    </source>
</evidence>
<comment type="caution">
    <text evidence="2">The sequence shown here is derived from an EMBL/GenBank/DDBJ whole genome shotgun (WGS) entry which is preliminary data.</text>
</comment>
<feature type="compositionally biased region" description="Basic and acidic residues" evidence="1">
    <location>
        <begin position="204"/>
        <end position="217"/>
    </location>
</feature>
<sequence length="226" mass="25266">MSSRTIQLYFLFQIWTYRSEFGKRALKAVGRAVSDAAENILGRIEFVAGELAEDAWAYEKPGATRDASTGAMRSPLILETFAHHFEHAKSFKVKSEFGFLAGALALSAAAAVLRAFRAYENGANSIEDTRKEQEVKRKKEGKSRLSKNTETSFGEEPWADYSAEYYKTIYQANNTKRMVIFNGAEPLINIKKFEKQQVVDLTGESRAEASGETKGNDDMTIIFSDS</sequence>
<reference evidence="2" key="2">
    <citation type="journal article" date="2023" name="Proc. Natl. Acad. Sci. U.S.A.">
        <title>A global phylogenomic analysis of the shiitake genus Lentinula.</title>
        <authorList>
            <person name="Sierra-Patev S."/>
            <person name="Min B."/>
            <person name="Naranjo-Ortiz M."/>
            <person name="Looney B."/>
            <person name="Konkel Z."/>
            <person name="Slot J.C."/>
            <person name="Sakamoto Y."/>
            <person name="Steenwyk J.L."/>
            <person name="Rokas A."/>
            <person name="Carro J."/>
            <person name="Camarero S."/>
            <person name="Ferreira P."/>
            <person name="Molpeceres G."/>
            <person name="Ruiz-Duenas F.J."/>
            <person name="Serrano A."/>
            <person name="Henrissat B."/>
            <person name="Drula E."/>
            <person name="Hughes K.W."/>
            <person name="Mata J.L."/>
            <person name="Ishikawa N.K."/>
            <person name="Vargas-Isla R."/>
            <person name="Ushijima S."/>
            <person name="Smith C.A."/>
            <person name="Donoghue J."/>
            <person name="Ahrendt S."/>
            <person name="Andreopoulos W."/>
            <person name="He G."/>
            <person name="LaButti K."/>
            <person name="Lipzen A."/>
            <person name="Ng V."/>
            <person name="Riley R."/>
            <person name="Sandor L."/>
            <person name="Barry K."/>
            <person name="Martinez A.T."/>
            <person name="Xiao Y."/>
            <person name="Gibbons J.G."/>
            <person name="Terashima K."/>
            <person name="Grigoriev I.V."/>
            <person name="Hibbett D."/>
        </authorList>
    </citation>
    <scope>NUCLEOTIDE SEQUENCE</scope>
    <source>
        <strain evidence="2">ET3784</strain>
    </source>
</reference>
<evidence type="ECO:0000313" key="3">
    <source>
        <dbReference type="Proteomes" id="UP001176059"/>
    </source>
</evidence>
<dbReference type="AlphaFoldDB" id="A0AA38JRD3"/>
<dbReference type="Proteomes" id="UP001176059">
    <property type="component" value="Unassembled WGS sequence"/>
</dbReference>